<sequence>MSTEDHGPSGRRTSGRLYGKHCSGSTCSHKNSVDQVPPPCRGIVSFRYGPRAYSCCSPTPKAYRGQNAADSVVLGWPRCESSVHTASSFPHDSLSLSGWLERVHETHMGRG</sequence>
<reference evidence="1" key="1">
    <citation type="submission" date="2021-05" db="EMBL/GenBank/DDBJ databases">
        <authorList>
            <person name="Alioto T."/>
            <person name="Alioto T."/>
            <person name="Gomez Garrido J."/>
        </authorList>
    </citation>
    <scope>NUCLEOTIDE SEQUENCE</scope>
</reference>
<protein>
    <submittedName>
        <fullName evidence="1">(northern house mosquito) hypothetical protein</fullName>
    </submittedName>
</protein>
<dbReference type="AlphaFoldDB" id="A0A8D8IP79"/>
<name>A0A8D8IP79_CULPI</name>
<dbReference type="EMBL" id="HBUE01259903">
    <property type="protein sequence ID" value="CAG6558544.1"/>
    <property type="molecule type" value="Transcribed_RNA"/>
</dbReference>
<proteinExistence type="predicted"/>
<dbReference type="EMBL" id="HBUE01154843">
    <property type="protein sequence ID" value="CAG6507210.1"/>
    <property type="molecule type" value="Transcribed_RNA"/>
</dbReference>
<accession>A0A8D8IP79</accession>
<dbReference type="EMBL" id="HBUE01154842">
    <property type="protein sequence ID" value="CAG6507209.1"/>
    <property type="molecule type" value="Transcribed_RNA"/>
</dbReference>
<organism evidence="1">
    <name type="scientific">Culex pipiens</name>
    <name type="common">House mosquito</name>
    <dbReference type="NCBI Taxonomy" id="7175"/>
    <lineage>
        <taxon>Eukaryota</taxon>
        <taxon>Metazoa</taxon>
        <taxon>Ecdysozoa</taxon>
        <taxon>Arthropoda</taxon>
        <taxon>Hexapoda</taxon>
        <taxon>Insecta</taxon>
        <taxon>Pterygota</taxon>
        <taxon>Neoptera</taxon>
        <taxon>Endopterygota</taxon>
        <taxon>Diptera</taxon>
        <taxon>Nematocera</taxon>
        <taxon>Culicoidea</taxon>
        <taxon>Culicidae</taxon>
        <taxon>Culicinae</taxon>
        <taxon>Culicini</taxon>
        <taxon>Culex</taxon>
        <taxon>Culex</taxon>
    </lineage>
</organism>
<evidence type="ECO:0000313" key="1">
    <source>
        <dbReference type="EMBL" id="CAG6558545.1"/>
    </source>
</evidence>
<dbReference type="EMBL" id="HBUE01259904">
    <property type="protein sequence ID" value="CAG6558545.1"/>
    <property type="molecule type" value="Transcribed_RNA"/>
</dbReference>